<gene>
    <name evidence="1" type="ORF">P174DRAFT_434489</name>
</gene>
<evidence type="ECO:0000313" key="1">
    <source>
        <dbReference type="EMBL" id="PKX90069.1"/>
    </source>
</evidence>
<dbReference type="GeneID" id="36533206"/>
<keyword evidence="2" id="KW-1185">Reference proteome</keyword>
<dbReference type="AlphaFoldDB" id="A0A2I1BXI3"/>
<reference evidence="2" key="1">
    <citation type="journal article" date="2018" name="Proc. Natl. Acad. Sci. U.S.A.">
        <title>Linking secondary metabolites to gene clusters through genome sequencing of six diverse Aspergillus species.</title>
        <authorList>
            <person name="Kaerboelling I."/>
            <person name="Vesth T.C."/>
            <person name="Frisvad J.C."/>
            <person name="Nybo J.L."/>
            <person name="Theobald S."/>
            <person name="Kuo A."/>
            <person name="Bowyer P."/>
            <person name="Matsuda Y."/>
            <person name="Mondo S."/>
            <person name="Lyhne E.K."/>
            <person name="Kogle M.E."/>
            <person name="Clum A."/>
            <person name="Lipzen A."/>
            <person name="Salamov A."/>
            <person name="Ngan C.Y."/>
            <person name="Daum C."/>
            <person name="Chiniquy J."/>
            <person name="Barry K."/>
            <person name="LaButti K."/>
            <person name="Haridas S."/>
            <person name="Simmons B.A."/>
            <person name="Magnuson J.K."/>
            <person name="Mortensen U.H."/>
            <person name="Larsen T.O."/>
            <person name="Grigoriev I.V."/>
            <person name="Baker S.E."/>
            <person name="Andersen M.R."/>
        </authorList>
    </citation>
    <scope>NUCLEOTIDE SEQUENCE [LARGE SCALE GENOMIC DNA]</scope>
    <source>
        <strain evidence="2">IBT 16806</strain>
    </source>
</reference>
<dbReference type="OrthoDB" id="9991317at2759"/>
<dbReference type="Proteomes" id="UP000234474">
    <property type="component" value="Unassembled WGS sequence"/>
</dbReference>
<dbReference type="RefSeq" id="XP_024678664.1">
    <property type="nucleotide sequence ID" value="XM_024825881.1"/>
</dbReference>
<accession>A0A2I1BXI3</accession>
<name>A0A2I1BXI3_ASPN1</name>
<dbReference type="VEuPathDB" id="FungiDB:P174DRAFT_434489"/>
<organism evidence="1 2">
    <name type="scientific">Aspergillus novofumigatus (strain IBT 16806)</name>
    <dbReference type="NCBI Taxonomy" id="1392255"/>
    <lineage>
        <taxon>Eukaryota</taxon>
        <taxon>Fungi</taxon>
        <taxon>Dikarya</taxon>
        <taxon>Ascomycota</taxon>
        <taxon>Pezizomycotina</taxon>
        <taxon>Eurotiomycetes</taxon>
        <taxon>Eurotiomycetidae</taxon>
        <taxon>Eurotiales</taxon>
        <taxon>Aspergillaceae</taxon>
        <taxon>Aspergillus</taxon>
        <taxon>Aspergillus subgen. Fumigati</taxon>
    </lineage>
</organism>
<sequence length="101" mass="11347">MAQNGTEWYKDLPRLKDLESAISMQEGLGRFLLPPTTADLIDEARRAPIVVFNATEIRNDALIITEYDGIAGSTIRRRMRLAPPIRAKYKDAHDCHVPNGV</sequence>
<evidence type="ECO:0000313" key="2">
    <source>
        <dbReference type="Proteomes" id="UP000234474"/>
    </source>
</evidence>
<protein>
    <submittedName>
        <fullName evidence="1">Uncharacterized protein</fullName>
    </submittedName>
</protein>
<dbReference type="EMBL" id="MSZS01000008">
    <property type="protein sequence ID" value="PKX90069.1"/>
    <property type="molecule type" value="Genomic_DNA"/>
</dbReference>
<proteinExistence type="predicted"/>
<comment type="caution">
    <text evidence="1">The sequence shown here is derived from an EMBL/GenBank/DDBJ whole genome shotgun (WGS) entry which is preliminary data.</text>
</comment>